<dbReference type="STRING" id="1069642.Bdt_1039"/>
<feature type="chain" id="PRO_5003914174" description="Lipoprotein" evidence="1">
    <location>
        <begin position="21"/>
        <end position="155"/>
    </location>
</feature>
<gene>
    <name evidence="2" type="ORF">Bdt_1039</name>
</gene>
<accession>K7Z8H5</accession>
<dbReference type="Proteomes" id="UP000010074">
    <property type="component" value="Chromosome"/>
</dbReference>
<reference evidence="2 3" key="1">
    <citation type="journal article" date="2012" name="BMC Genomics">
        <title>Genome analysis of a simultaneously predatory and prey-independent, novel Bdellovibrio bacteriovorus from the River Tiber, supports in silico predictions of both ancient and recent lateral gene transfer from diverse bacteria.</title>
        <authorList>
            <person name="Hobley L."/>
            <person name="Lerner T.R."/>
            <person name="Williams L.E."/>
            <person name="Lambert C."/>
            <person name="Till R."/>
            <person name="Milner D.S."/>
            <person name="Basford S.M."/>
            <person name="Capeness M.J."/>
            <person name="Fenton A.K."/>
            <person name="Atterbury R.J."/>
            <person name="Harris M.A."/>
            <person name="Sockett R.E."/>
        </authorList>
    </citation>
    <scope>NUCLEOTIDE SEQUENCE [LARGE SCALE GENOMIC DNA]</scope>
    <source>
        <strain evidence="2 3">Tiberius</strain>
    </source>
</reference>
<sequence>MKKFVLVVLMGLASMMPNLAAASGCGGPEYYRESTKVLSTSLFKDAVENHTIYLTTTIAGPLELQVSVYAELMPQPDYPSFYWHKLYAQSIPQGFDIQQLEALLNAADTRIEMVEDFYSINCGNPSEGTSKNLRMIVNYNGELVEFRSGYLPDSY</sequence>
<evidence type="ECO:0008006" key="4">
    <source>
        <dbReference type="Google" id="ProtNLM"/>
    </source>
</evidence>
<dbReference type="RefSeq" id="WP_015090205.1">
    <property type="nucleotide sequence ID" value="NC_019567.1"/>
</dbReference>
<dbReference type="PATRIC" id="fig|1069642.3.peg.1022"/>
<dbReference type="AlphaFoldDB" id="K7Z8H5"/>
<organism evidence="2 3">
    <name type="scientific">Bdellovibrio bacteriovorus str. Tiberius</name>
    <dbReference type="NCBI Taxonomy" id="1069642"/>
    <lineage>
        <taxon>Bacteria</taxon>
        <taxon>Pseudomonadati</taxon>
        <taxon>Bdellovibrionota</taxon>
        <taxon>Bdellovibrionia</taxon>
        <taxon>Bdellovibrionales</taxon>
        <taxon>Pseudobdellovibrionaceae</taxon>
        <taxon>Bdellovibrio</taxon>
    </lineage>
</organism>
<proteinExistence type="predicted"/>
<name>K7Z8H5_BDEBC</name>
<evidence type="ECO:0000256" key="1">
    <source>
        <dbReference type="SAM" id="SignalP"/>
    </source>
</evidence>
<keyword evidence="1" id="KW-0732">Signal</keyword>
<evidence type="ECO:0000313" key="2">
    <source>
        <dbReference type="EMBL" id="AFY00739.1"/>
    </source>
</evidence>
<dbReference type="PROSITE" id="PS51257">
    <property type="entry name" value="PROKAR_LIPOPROTEIN"/>
    <property type="match status" value="1"/>
</dbReference>
<dbReference type="KEGG" id="bbat:Bdt_1039"/>
<evidence type="ECO:0000313" key="3">
    <source>
        <dbReference type="Proteomes" id="UP000010074"/>
    </source>
</evidence>
<dbReference type="EMBL" id="CP002930">
    <property type="protein sequence ID" value="AFY00739.1"/>
    <property type="molecule type" value="Genomic_DNA"/>
</dbReference>
<protein>
    <recommendedName>
        <fullName evidence="4">Lipoprotein</fullName>
    </recommendedName>
</protein>
<dbReference type="HOGENOM" id="CLU_1692065_0_0_7"/>
<feature type="signal peptide" evidence="1">
    <location>
        <begin position="1"/>
        <end position="20"/>
    </location>
</feature>